<dbReference type="AlphaFoldDB" id="W9XCJ1"/>
<comment type="caution">
    <text evidence="1">The sequence shown here is derived from an EMBL/GenBank/DDBJ whole genome shotgun (WGS) entry which is preliminary data.</text>
</comment>
<dbReference type="HOGENOM" id="CLU_1885549_0_0_1"/>
<name>W9XCJ1_9EURO</name>
<evidence type="ECO:0000313" key="2">
    <source>
        <dbReference type="Proteomes" id="UP000019471"/>
    </source>
</evidence>
<gene>
    <name evidence="1" type="ORF">A1O5_01726</name>
</gene>
<dbReference type="EMBL" id="AMGX01000002">
    <property type="protein sequence ID" value="EXJ75030.1"/>
    <property type="molecule type" value="Genomic_DNA"/>
</dbReference>
<dbReference type="GeneID" id="19186459"/>
<accession>W9XCJ1</accession>
<proteinExistence type="predicted"/>
<dbReference type="OrthoDB" id="3766406at2759"/>
<reference evidence="1 2" key="1">
    <citation type="submission" date="2013-03" db="EMBL/GenBank/DDBJ databases">
        <title>The Genome Sequence of Cladophialophora psammophila CBS 110553.</title>
        <authorList>
            <consortium name="The Broad Institute Genomics Platform"/>
            <person name="Cuomo C."/>
            <person name="de Hoog S."/>
            <person name="Gorbushina A."/>
            <person name="Walker B."/>
            <person name="Young S.K."/>
            <person name="Zeng Q."/>
            <person name="Gargeya S."/>
            <person name="Fitzgerald M."/>
            <person name="Haas B."/>
            <person name="Abouelleil A."/>
            <person name="Allen A.W."/>
            <person name="Alvarado L."/>
            <person name="Arachchi H.M."/>
            <person name="Berlin A.M."/>
            <person name="Chapman S.B."/>
            <person name="Gainer-Dewar J."/>
            <person name="Goldberg J."/>
            <person name="Griggs A."/>
            <person name="Gujja S."/>
            <person name="Hansen M."/>
            <person name="Howarth C."/>
            <person name="Imamovic A."/>
            <person name="Ireland A."/>
            <person name="Larimer J."/>
            <person name="McCowan C."/>
            <person name="Murphy C."/>
            <person name="Pearson M."/>
            <person name="Poon T.W."/>
            <person name="Priest M."/>
            <person name="Roberts A."/>
            <person name="Saif S."/>
            <person name="Shea T."/>
            <person name="Sisk P."/>
            <person name="Sykes S."/>
            <person name="Wortman J."/>
            <person name="Nusbaum C."/>
            <person name="Birren B."/>
        </authorList>
    </citation>
    <scope>NUCLEOTIDE SEQUENCE [LARGE SCALE GENOMIC DNA]</scope>
    <source>
        <strain evidence="1 2">CBS 110553</strain>
    </source>
</reference>
<dbReference type="Proteomes" id="UP000019471">
    <property type="component" value="Unassembled WGS sequence"/>
</dbReference>
<keyword evidence="2" id="KW-1185">Reference proteome</keyword>
<sequence>MGASFLDQESQLLLSLSCRRLRALLNSHLDLMLNDDRPTKVRFPQLLELDHPVYLTCRSCGLLYPWRKMDFFQYDCPRAFVGIVDKIWQNFEQAVTSMIVGSEKFEVFKCSFCETGHQVHVKKGEGVRTRIVLNV</sequence>
<dbReference type="RefSeq" id="XP_007740532.1">
    <property type="nucleotide sequence ID" value="XM_007742342.1"/>
</dbReference>
<dbReference type="eggNOG" id="ENOG502SRU9">
    <property type="taxonomic scope" value="Eukaryota"/>
</dbReference>
<organism evidence="1 2">
    <name type="scientific">Cladophialophora psammophila CBS 110553</name>
    <dbReference type="NCBI Taxonomy" id="1182543"/>
    <lineage>
        <taxon>Eukaryota</taxon>
        <taxon>Fungi</taxon>
        <taxon>Dikarya</taxon>
        <taxon>Ascomycota</taxon>
        <taxon>Pezizomycotina</taxon>
        <taxon>Eurotiomycetes</taxon>
        <taxon>Chaetothyriomycetidae</taxon>
        <taxon>Chaetothyriales</taxon>
        <taxon>Herpotrichiellaceae</taxon>
        <taxon>Cladophialophora</taxon>
    </lineage>
</organism>
<evidence type="ECO:0000313" key="1">
    <source>
        <dbReference type="EMBL" id="EXJ75030.1"/>
    </source>
</evidence>
<protein>
    <submittedName>
        <fullName evidence="1">Uncharacterized protein</fullName>
    </submittedName>
</protein>